<dbReference type="PROSITE" id="PS51094">
    <property type="entry name" value="PTS_EIIA_TYPE_2"/>
    <property type="match status" value="1"/>
</dbReference>
<organism evidence="8 9">
    <name type="scientific">Caldisalinibacter kiritimatiensis</name>
    <dbReference type="NCBI Taxonomy" id="1304284"/>
    <lineage>
        <taxon>Bacteria</taxon>
        <taxon>Bacillati</taxon>
        <taxon>Bacillota</taxon>
        <taxon>Tissierellia</taxon>
        <taxon>Tissierellales</taxon>
        <taxon>Thermohalobacteraceae</taxon>
        <taxon>Caldisalinibacter</taxon>
    </lineage>
</organism>
<reference evidence="8 9" key="1">
    <citation type="journal article" date="2015" name="Geomicrobiol. J.">
        <title>Caldisalinibacter kiritimatiensis gen. nov., sp. nov., a moderately thermohalophilic thiosulfate-reducing bacterium from a hypersaline microbial mat.</title>
        <authorList>
            <person name="Ben Hania W."/>
            <person name="Joseph M."/>
            <person name="Fiebig A."/>
            <person name="Bunk B."/>
            <person name="Klenk H.-P."/>
            <person name="Fardeau M.-L."/>
            <person name="Spring S."/>
        </authorList>
    </citation>
    <scope>NUCLEOTIDE SEQUENCE [LARGE SCALE GENOMIC DNA]</scope>
    <source>
        <strain evidence="8 9">L21-TH-D2</strain>
    </source>
</reference>
<feature type="domain" description="PTS EIIA type-2" evidence="7">
    <location>
        <begin position="2"/>
        <end position="147"/>
    </location>
</feature>
<sequence length="153" mass="17161">MDIINDKLIKLNLKVNTQLEAIEELTKLLYNTNRITSEDVFIKGVLDREKAITTGFGNGIAIPHCKSECVLNPSIAIGKSINPLEWNALDDKPVNFIILLAVPKKDSGTMHLRLLSRLSEKLMDDEFRTALKNANTSNEILVLLNNINILNKH</sequence>
<dbReference type="GO" id="GO:0009401">
    <property type="term" value="P:phosphoenolpyruvate-dependent sugar phosphotransferase system"/>
    <property type="evidence" value="ECO:0007669"/>
    <property type="project" value="UniProtKB-KW"/>
</dbReference>
<evidence type="ECO:0000313" key="8">
    <source>
        <dbReference type="EMBL" id="EOC99940.1"/>
    </source>
</evidence>
<comment type="caution">
    <text evidence="8">The sequence shown here is derived from an EMBL/GenBank/DDBJ whole genome shotgun (WGS) entry which is preliminary data.</text>
</comment>
<keyword evidence="5 8" id="KW-0808">Transferase</keyword>
<dbReference type="PATRIC" id="fig|1304284.3.peg.1986"/>
<dbReference type="eggNOG" id="COG1762">
    <property type="taxonomic scope" value="Bacteria"/>
</dbReference>
<dbReference type="PROSITE" id="PS00372">
    <property type="entry name" value="PTS_EIIA_TYPE_2_HIS"/>
    <property type="match status" value="1"/>
</dbReference>
<dbReference type="OrthoDB" id="95460at2"/>
<dbReference type="RefSeq" id="WP_006315348.1">
    <property type="nucleotide sequence ID" value="NZ_ARZA01000223.1"/>
</dbReference>
<comment type="subcellular location">
    <subcellularLocation>
        <location evidence="1">Cytoplasm</location>
    </subcellularLocation>
</comment>
<proteinExistence type="predicted"/>
<dbReference type="GO" id="GO:0005737">
    <property type="term" value="C:cytoplasm"/>
    <property type="evidence" value="ECO:0007669"/>
    <property type="project" value="UniProtKB-SubCell"/>
</dbReference>
<protein>
    <submittedName>
        <fullName evidence="8">PTS system, fructose-specific IIABC component</fullName>
        <ecNumber evidence="8">2.7.1.69</ecNumber>
    </submittedName>
</protein>
<dbReference type="GO" id="GO:0016020">
    <property type="term" value="C:membrane"/>
    <property type="evidence" value="ECO:0007669"/>
    <property type="project" value="InterPro"/>
</dbReference>
<dbReference type="InterPro" id="IPR002178">
    <property type="entry name" value="PTS_EIIA_type-2_dom"/>
</dbReference>
<dbReference type="Pfam" id="PF00359">
    <property type="entry name" value="PTS_EIIA_2"/>
    <property type="match status" value="1"/>
</dbReference>
<dbReference type="Proteomes" id="UP000013378">
    <property type="component" value="Unassembled WGS sequence"/>
</dbReference>
<evidence type="ECO:0000256" key="5">
    <source>
        <dbReference type="ARBA" id="ARBA00022679"/>
    </source>
</evidence>
<dbReference type="STRING" id="1304284.L21TH_2021"/>
<name>R1CML5_9FIRM</name>
<dbReference type="CDD" id="cd00211">
    <property type="entry name" value="PTS_IIA_fru"/>
    <property type="match status" value="1"/>
</dbReference>
<dbReference type="PANTHER" id="PTHR47738">
    <property type="entry name" value="PTS SYSTEM FRUCTOSE-LIKE EIIA COMPONENT-RELATED"/>
    <property type="match status" value="1"/>
</dbReference>
<dbReference type="Gene3D" id="3.40.930.10">
    <property type="entry name" value="Mannitol-specific EII, Chain A"/>
    <property type="match status" value="1"/>
</dbReference>
<dbReference type="FunFam" id="3.40.930.10:FF:000009">
    <property type="entry name" value="PTS system, fructose specific IIABC component"/>
    <property type="match status" value="1"/>
</dbReference>
<dbReference type="InterPro" id="IPR051541">
    <property type="entry name" value="PTS_SugarTrans_NitroReg"/>
</dbReference>
<dbReference type="SUPFAM" id="SSF55804">
    <property type="entry name" value="Phoshotransferase/anion transport protein"/>
    <property type="match status" value="1"/>
</dbReference>
<dbReference type="EMBL" id="ARZA01000223">
    <property type="protein sequence ID" value="EOC99940.1"/>
    <property type="molecule type" value="Genomic_DNA"/>
</dbReference>
<accession>R1CML5</accession>
<dbReference type="NCBIfam" id="TIGR00848">
    <property type="entry name" value="fruA"/>
    <property type="match status" value="1"/>
</dbReference>
<dbReference type="AlphaFoldDB" id="R1CML5"/>
<keyword evidence="9" id="KW-1185">Reference proteome</keyword>
<gene>
    <name evidence="8" type="ORF">L21TH_2021</name>
</gene>
<dbReference type="EC" id="2.7.1.69" evidence="8"/>
<dbReference type="InterPro" id="IPR004715">
    <property type="entry name" value="PTS_IIA_fruc"/>
</dbReference>
<keyword evidence="2" id="KW-0813">Transport</keyword>
<evidence type="ECO:0000256" key="6">
    <source>
        <dbReference type="ARBA" id="ARBA00022683"/>
    </source>
</evidence>
<keyword evidence="3" id="KW-0597">Phosphoprotein</keyword>
<evidence type="ECO:0000256" key="2">
    <source>
        <dbReference type="ARBA" id="ARBA00022448"/>
    </source>
</evidence>
<evidence type="ECO:0000256" key="3">
    <source>
        <dbReference type="ARBA" id="ARBA00022553"/>
    </source>
</evidence>
<keyword evidence="4" id="KW-0762">Sugar transport</keyword>
<evidence type="ECO:0000259" key="7">
    <source>
        <dbReference type="PROSITE" id="PS51094"/>
    </source>
</evidence>
<dbReference type="PANTHER" id="PTHR47738:SF2">
    <property type="entry name" value="PTS SYSTEM FRUCTOSE-LIKE EIIA COMPONENT"/>
    <property type="match status" value="1"/>
</dbReference>
<dbReference type="GO" id="GO:0008982">
    <property type="term" value="F:protein-N(PI)-phosphohistidine-sugar phosphotransferase activity"/>
    <property type="evidence" value="ECO:0007669"/>
    <property type="project" value="InterPro"/>
</dbReference>
<keyword evidence="6" id="KW-0598">Phosphotransferase system</keyword>
<evidence type="ECO:0000313" key="9">
    <source>
        <dbReference type="Proteomes" id="UP000013378"/>
    </source>
</evidence>
<evidence type="ECO:0000256" key="4">
    <source>
        <dbReference type="ARBA" id="ARBA00022597"/>
    </source>
</evidence>
<dbReference type="InterPro" id="IPR016152">
    <property type="entry name" value="PTrfase/Anion_transptr"/>
</dbReference>
<evidence type="ECO:0000256" key="1">
    <source>
        <dbReference type="ARBA" id="ARBA00004496"/>
    </source>
</evidence>